<proteinExistence type="predicted"/>
<protein>
    <submittedName>
        <fullName evidence="6">F420-non-reducing hydrogenase vhu iron-sulfur subunit D</fullName>
    </submittedName>
</protein>
<evidence type="ECO:0000313" key="7">
    <source>
        <dbReference type="Proteomes" id="UP001060771"/>
    </source>
</evidence>
<dbReference type="Proteomes" id="UP001060771">
    <property type="component" value="Chromosome"/>
</dbReference>
<dbReference type="EMBL" id="AP026830">
    <property type="protein sequence ID" value="BDR92758.1"/>
    <property type="molecule type" value="Genomic_DNA"/>
</dbReference>
<keyword evidence="4" id="KW-0411">Iron-sulfur</keyword>
<keyword evidence="7" id="KW-1185">Reference proteome</keyword>
<sequence>MVLKKSNPQILIFTTNIISDPGVCSAGLMHLSYPAQTTIIKVPCSSMIRPEWIALALESGFDGVFVAADGTDCPYLTDCTNRTAKRVREAQELLSNKGIEPERVKMAAICSVCGEAFTRLVNDFYSRLMELGPIKVRTHEE</sequence>
<evidence type="ECO:0000256" key="3">
    <source>
        <dbReference type="ARBA" id="ARBA00023004"/>
    </source>
</evidence>
<evidence type="ECO:0000313" key="6">
    <source>
        <dbReference type="EMBL" id="BDR92758.1"/>
    </source>
</evidence>
<keyword evidence="2" id="KW-0560">Oxidoreductase</keyword>
<keyword evidence="1" id="KW-0479">Metal-binding</keyword>
<feature type="domain" description="F420-non-reducing hydrogenase iron-sulfur subunit D" evidence="5">
    <location>
        <begin position="10"/>
        <end position="132"/>
    </location>
</feature>
<dbReference type="GeneID" id="76207391"/>
<keyword evidence="3" id="KW-0408">Iron</keyword>
<evidence type="ECO:0000256" key="4">
    <source>
        <dbReference type="ARBA" id="ARBA00023014"/>
    </source>
</evidence>
<evidence type="ECO:0000256" key="2">
    <source>
        <dbReference type="ARBA" id="ARBA00023002"/>
    </source>
</evidence>
<dbReference type="RefSeq" id="WP_188603709.1">
    <property type="nucleotide sequence ID" value="NZ_AP026830.1"/>
</dbReference>
<accession>A0ABN6STZ2</accession>
<evidence type="ECO:0000256" key="1">
    <source>
        <dbReference type="ARBA" id="ARBA00022723"/>
    </source>
</evidence>
<dbReference type="InterPro" id="IPR003813">
    <property type="entry name" value="MvhD/FlpD"/>
</dbReference>
<gene>
    <name evidence="6" type="primary">vhuD</name>
    <name evidence="6" type="ORF">Vsou_18510</name>
</gene>
<name>A0ABN6STZ2_9CREN</name>
<evidence type="ECO:0000259" key="5">
    <source>
        <dbReference type="Pfam" id="PF02662"/>
    </source>
</evidence>
<organism evidence="6 7">
    <name type="scientific">Vulcanisaeta souniana JCM 11219</name>
    <dbReference type="NCBI Taxonomy" id="1293586"/>
    <lineage>
        <taxon>Archaea</taxon>
        <taxon>Thermoproteota</taxon>
        <taxon>Thermoprotei</taxon>
        <taxon>Thermoproteales</taxon>
        <taxon>Thermoproteaceae</taxon>
        <taxon>Vulcanisaeta</taxon>
    </lineage>
</organism>
<reference evidence="7" key="1">
    <citation type="submission" date="2022-09" db="EMBL/GenBank/DDBJ databases">
        <title>Complete genome sequence of Vulcanisaeta souniana.</title>
        <authorList>
            <person name="Kato S."/>
            <person name="Itoh T."/>
            <person name="Ohkuma M."/>
        </authorList>
    </citation>
    <scope>NUCLEOTIDE SEQUENCE [LARGE SCALE GENOMIC DNA]</scope>
    <source>
        <strain evidence="7">JCM 11219</strain>
    </source>
</reference>
<dbReference type="Pfam" id="PF02662">
    <property type="entry name" value="FlpD"/>
    <property type="match status" value="1"/>
</dbReference>